<evidence type="ECO:0000313" key="2">
    <source>
        <dbReference type="EMBL" id="QNE73739.1"/>
    </source>
</evidence>
<protein>
    <submittedName>
        <fullName evidence="2">VOC family protein</fullName>
    </submittedName>
</protein>
<dbReference type="SUPFAM" id="SSF54593">
    <property type="entry name" value="Glyoxalase/Bleomycin resistance protein/Dihydroxybiphenyl dioxygenase"/>
    <property type="match status" value="2"/>
</dbReference>
<dbReference type="InterPro" id="IPR052164">
    <property type="entry name" value="Anthracycline_SecMetBiosynth"/>
</dbReference>
<evidence type="ECO:0000313" key="3">
    <source>
        <dbReference type="Proteomes" id="UP000515307"/>
    </source>
</evidence>
<gene>
    <name evidence="2" type="ORF">F0344_03145</name>
</gene>
<dbReference type="Pfam" id="PF00903">
    <property type="entry name" value="Glyoxalase"/>
    <property type="match status" value="1"/>
</dbReference>
<dbReference type="InterPro" id="IPR041581">
    <property type="entry name" value="Glyoxalase_6"/>
</dbReference>
<proteinExistence type="predicted"/>
<dbReference type="Pfam" id="PF18029">
    <property type="entry name" value="Glyoxalase_6"/>
    <property type="match status" value="1"/>
</dbReference>
<dbReference type="PANTHER" id="PTHR33993:SF14">
    <property type="entry name" value="GB|AAF24581.1"/>
    <property type="match status" value="1"/>
</dbReference>
<dbReference type="InterPro" id="IPR037523">
    <property type="entry name" value="VOC_core"/>
</dbReference>
<dbReference type="InterPro" id="IPR029068">
    <property type="entry name" value="Glyas_Bleomycin-R_OHBP_Dase"/>
</dbReference>
<dbReference type="KEGG" id="sfiy:F0344_03145"/>
<accession>A0A7G7BEH4</accession>
<dbReference type="EMBL" id="CP045702">
    <property type="protein sequence ID" value="QNE73739.1"/>
    <property type="molecule type" value="Genomic_DNA"/>
</dbReference>
<dbReference type="Gene3D" id="3.10.180.10">
    <property type="entry name" value="2,3-Dihydroxybiphenyl 1,2-Dioxygenase, domain 1"/>
    <property type="match status" value="2"/>
</dbReference>
<feature type="domain" description="VOC" evidence="1">
    <location>
        <begin position="138"/>
        <end position="250"/>
    </location>
</feature>
<name>A0A7G7BEH4_9ACTN</name>
<dbReference type="CDD" id="cd07247">
    <property type="entry name" value="SgaA_N_like"/>
    <property type="match status" value="2"/>
</dbReference>
<sequence>MKFSEPLDGGPCWVALSTSDIPAAKSFYAALFGWRCETDPRAEAGGSTVARLGEAAVASLGPVPRTDRSPAWTVFFSTGDTDTTVERVTSAGGTLLAGPMDVFEQGRSALVADPEGAVFSLWQPRTFAGAERLNDPGALGWVELSTRDTVEALAFYPSVLGWTVNAAESYTHWGVDGADFGGMMAMDERFEPEVPPYWLPYFVVTDVDSTAATALSAGGDLLLAPISIPDGPRIAVLRDPQGATFGIHKSYGED</sequence>
<keyword evidence="3" id="KW-1185">Reference proteome</keyword>
<reference evidence="3" key="1">
    <citation type="submission" date="2019-10" db="EMBL/GenBank/DDBJ databases">
        <title>Antimicrobial potential of Antarctic Bacteria.</title>
        <authorList>
            <person name="Benaud N."/>
            <person name="Edwards R.J."/>
            <person name="Ferrari B.C."/>
        </authorList>
    </citation>
    <scope>NUCLEOTIDE SEQUENCE [LARGE SCALE GENOMIC DNA]</scope>
    <source>
        <strain evidence="3">NBSH44</strain>
    </source>
</reference>
<dbReference type="Proteomes" id="UP000515307">
    <property type="component" value="Chromosome"/>
</dbReference>
<organism evidence="2 3">
    <name type="scientific">Streptomyces finlayi</name>
    <dbReference type="NCBI Taxonomy" id="67296"/>
    <lineage>
        <taxon>Bacteria</taxon>
        <taxon>Bacillati</taxon>
        <taxon>Actinomycetota</taxon>
        <taxon>Actinomycetes</taxon>
        <taxon>Kitasatosporales</taxon>
        <taxon>Streptomycetaceae</taxon>
        <taxon>Streptomyces</taxon>
    </lineage>
</organism>
<dbReference type="PROSITE" id="PS51819">
    <property type="entry name" value="VOC"/>
    <property type="match status" value="2"/>
</dbReference>
<dbReference type="InterPro" id="IPR004360">
    <property type="entry name" value="Glyas_Fos-R_dOase_dom"/>
</dbReference>
<dbReference type="PANTHER" id="PTHR33993">
    <property type="entry name" value="GLYOXALASE-RELATED"/>
    <property type="match status" value="1"/>
</dbReference>
<dbReference type="RefSeq" id="WP_185297309.1">
    <property type="nucleotide sequence ID" value="NZ_CP045702.1"/>
</dbReference>
<dbReference type="AlphaFoldDB" id="A0A7G7BEH4"/>
<evidence type="ECO:0000259" key="1">
    <source>
        <dbReference type="PROSITE" id="PS51819"/>
    </source>
</evidence>
<feature type="domain" description="VOC" evidence="1">
    <location>
        <begin position="10"/>
        <end position="124"/>
    </location>
</feature>